<accession>A0A074JC98</accession>
<dbReference type="GO" id="GO:0000287">
    <property type="term" value="F:magnesium ion binding"/>
    <property type="evidence" value="ECO:0007669"/>
    <property type="project" value="TreeGrafter"/>
</dbReference>
<reference evidence="1 2" key="1">
    <citation type="submission" date="2014-04" db="EMBL/GenBank/DDBJ databases">
        <title>Variable characteristics of bacteriocin-producing Streptococcus salivarius strains isolated from Malaysian subjects.</title>
        <authorList>
            <person name="Philip K."/>
            <person name="Barbour A."/>
        </authorList>
    </citation>
    <scope>NUCLEOTIDE SEQUENCE [LARGE SCALE GENOMIC DNA]</scope>
    <source>
        <strain evidence="1 2">NU10</strain>
    </source>
</reference>
<evidence type="ECO:0000313" key="2">
    <source>
        <dbReference type="Proteomes" id="UP000027855"/>
    </source>
</evidence>
<dbReference type="SUPFAM" id="SSF56784">
    <property type="entry name" value="HAD-like"/>
    <property type="match status" value="1"/>
</dbReference>
<dbReference type="InterPro" id="IPR036412">
    <property type="entry name" value="HAD-like_sf"/>
</dbReference>
<dbReference type="SFLD" id="SFLDS00003">
    <property type="entry name" value="Haloacid_Dehalogenase"/>
    <property type="match status" value="1"/>
</dbReference>
<protein>
    <submittedName>
        <fullName evidence="1">HAD family hydrolase</fullName>
    </submittedName>
</protein>
<dbReference type="GO" id="GO:0016791">
    <property type="term" value="F:phosphatase activity"/>
    <property type="evidence" value="ECO:0007669"/>
    <property type="project" value="UniProtKB-ARBA"/>
</dbReference>
<gene>
    <name evidence="1" type="ORF">DL07_05870</name>
</gene>
<dbReference type="PANTHER" id="PTHR10000:SF53">
    <property type="entry name" value="5-AMINO-6-(5-PHOSPHO-D-RIBITYLAMINO)URACIL PHOSPHATASE YBJI-RELATED"/>
    <property type="match status" value="1"/>
</dbReference>
<dbReference type="RefSeq" id="WP_037603019.1">
    <property type="nucleotide sequence ID" value="NZ_JADMQU010000006.1"/>
</dbReference>
<sequence>MKILATDMDGTFLDHLGAYDKARLENLLDACEAKDYVFTVASGRALLALEELFDGFVDRIAIIAENGALVQYKGEVLFESKLEPKDYLEIADTTLALPTCEGVLLSGRRGAYAPNDADPAYLKAMERYYENVMVTDLEAVTDDIFKVTAKFQGDTIMERGDYLNTIFEDMTAVTTGFDSMDIILKGVDKGFGLYHLCQELGRQASDVVAFGDNLNDMEMLTFAGRAVATENARDEIKAVADEVIGHHKDGAVFDYMEGLVGSDV</sequence>
<dbReference type="AlphaFoldDB" id="A0A074JC98"/>
<dbReference type="Gene3D" id="3.30.1240.10">
    <property type="match status" value="1"/>
</dbReference>
<dbReference type="Pfam" id="PF08282">
    <property type="entry name" value="Hydrolase_3"/>
    <property type="match status" value="1"/>
</dbReference>
<dbReference type="EMBL" id="JJMT01000025">
    <property type="protein sequence ID" value="KEO43868.1"/>
    <property type="molecule type" value="Genomic_DNA"/>
</dbReference>
<dbReference type="Proteomes" id="UP000027855">
    <property type="component" value="Unassembled WGS sequence"/>
</dbReference>
<dbReference type="InterPro" id="IPR023214">
    <property type="entry name" value="HAD_sf"/>
</dbReference>
<dbReference type="NCBIfam" id="TIGR01484">
    <property type="entry name" value="HAD-SF-IIB"/>
    <property type="match status" value="1"/>
</dbReference>
<organism evidence="1 2">
    <name type="scientific">Streptococcus salivarius</name>
    <dbReference type="NCBI Taxonomy" id="1304"/>
    <lineage>
        <taxon>Bacteria</taxon>
        <taxon>Bacillati</taxon>
        <taxon>Bacillota</taxon>
        <taxon>Bacilli</taxon>
        <taxon>Lactobacillales</taxon>
        <taxon>Streptococcaceae</taxon>
        <taxon>Streptococcus</taxon>
    </lineage>
</organism>
<dbReference type="InterPro" id="IPR006379">
    <property type="entry name" value="HAD-SF_hydro_IIB"/>
</dbReference>
<comment type="caution">
    <text evidence="1">The sequence shown here is derived from an EMBL/GenBank/DDBJ whole genome shotgun (WGS) entry which is preliminary data.</text>
</comment>
<proteinExistence type="predicted"/>
<name>A0A074JC98_STRSL</name>
<dbReference type="Gene3D" id="3.40.50.1000">
    <property type="entry name" value="HAD superfamily/HAD-like"/>
    <property type="match status" value="1"/>
</dbReference>
<dbReference type="SFLD" id="SFLDG01140">
    <property type="entry name" value="C2.B:_Phosphomannomutase_and_P"/>
    <property type="match status" value="1"/>
</dbReference>
<dbReference type="PANTHER" id="PTHR10000">
    <property type="entry name" value="PHOSPHOSERINE PHOSPHATASE"/>
    <property type="match status" value="1"/>
</dbReference>
<evidence type="ECO:0000313" key="1">
    <source>
        <dbReference type="EMBL" id="KEO43868.1"/>
    </source>
</evidence>
<keyword evidence="1" id="KW-0378">Hydrolase</keyword>
<dbReference type="GO" id="GO:0005829">
    <property type="term" value="C:cytosol"/>
    <property type="evidence" value="ECO:0007669"/>
    <property type="project" value="TreeGrafter"/>
</dbReference>